<dbReference type="RefSeq" id="WP_129464234.1">
    <property type="nucleotide sequence ID" value="NZ_SBKQ01000007.1"/>
</dbReference>
<protein>
    <submittedName>
        <fullName evidence="3">Acyltransferase</fullName>
    </submittedName>
</protein>
<evidence type="ECO:0000259" key="2">
    <source>
        <dbReference type="Pfam" id="PF01757"/>
    </source>
</evidence>
<proteinExistence type="predicted"/>
<keyword evidence="1" id="KW-0472">Membrane</keyword>
<gene>
    <name evidence="3" type="ORF">EQG68_07695</name>
</gene>
<dbReference type="AlphaFoldDB" id="A0A4Q1KQ39"/>
<feature type="transmembrane region" description="Helical" evidence="1">
    <location>
        <begin position="7"/>
        <end position="23"/>
    </location>
</feature>
<comment type="caution">
    <text evidence="3">The sequence shown here is derived from an EMBL/GenBank/DDBJ whole genome shotgun (WGS) entry which is preliminary data.</text>
</comment>
<dbReference type="OrthoDB" id="9796461at2"/>
<feature type="transmembrane region" description="Helical" evidence="1">
    <location>
        <begin position="29"/>
        <end position="46"/>
    </location>
</feature>
<sequence length="337" mass="39969">MKKSLSSLRFLFSFLVFIGHLGLTKVSVGHAFFIILSGFILMYVYEKRLISNSISKKEFFLKRLKRIYPLHIITLLVAVFFVLQDVCENGMFFSAKFFVNLFLIQAFIPFGDFYFSFNGVSWNVSVLLFCYFVFPFIVPFFSTISLRKFTFLILSIGIGIFILMLFIPQKLHHALFYISPILRIFDFIFGIYLFKLSHYFSKKKYNYSILEVSSLIVFLIFFIVANFFPKIFLPFAYSIYFWIPLGFFILIFSVEKGIISNYILKKSIFLFLGALSYPFYMWHQLVIRFFERLDFGYHGNTKFIFLFLIALTFTIIVSYLYSILEKKYIKKLMTKIN</sequence>
<dbReference type="Pfam" id="PF01757">
    <property type="entry name" value="Acyl_transf_3"/>
    <property type="match status" value="1"/>
</dbReference>
<keyword evidence="4" id="KW-1185">Reference proteome</keyword>
<feature type="transmembrane region" description="Helical" evidence="1">
    <location>
        <begin position="149"/>
        <end position="168"/>
    </location>
</feature>
<reference evidence="4" key="1">
    <citation type="submission" date="2019-01" db="EMBL/GenBank/DDBJ databases">
        <title>Cytophagaceae bacterium strain CAR-16.</title>
        <authorList>
            <person name="Chen W.-M."/>
        </authorList>
    </citation>
    <scope>NUCLEOTIDE SEQUENCE [LARGE SCALE GENOMIC DNA]</scope>
    <source>
        <strain evidence="4">ICH-30</strain>
    </source>
</reference>
<keyword evidence="1" id="KW-1133">Transmembrane helix</keyword>
<feature type="transmembrane region" description="Helical" evidence="1">
    <location>
        <begin position="263"/>
        <end position="283"/>
    </location>
</feature>
<feature type="transmembrane region" description="Helical" evidence="1">
    <location>
        <begin position="206"/>
        <end position="225"/>
    </location>
</feature>
<feature type="domain" description="Acyltransferase 3" evidence="2">
    <location>
        <begin position="5"/>
        <end position="321"/>
    </location>
</feature>
<feature type="transmembrane region" description="Helical" evidence="1">
    <location>
        <begin position="231"/>
        <end position="251"/>
    </location>
</feature>
<keyword evidence="1" id="KW-0812">Transmembrane</keyword>
<dbReference type="EMBL" id="SBKQ01000007">
    <property type="protein sequence ID" value="RXR32118.1"/>
    <property type="molecule type" value="Genomic_DNA"/>
</dbReference>
<evidence type="ECO:0000313" key="3">
    <source>
        <dbReference type="EMBL" id="RXR32118.1"/>
    </source>
</evidence>
<dbReference type="InterPro" id="IPR002656">
    <property type="entry name" value="Acyl_transf_3_dom"/>
</dbReference>
<feature type="transmembrane region" description="Helical" evidence="1">
    <location>
        <begin position="120"/>
        <end position="142"/>
    </location>
</feature>
<accession>A0A4Q1KQ39</accession>
<dbReference type="GO" id="GO:0009103">
    <property type="term" value="P:lipopolysaccharide biosynthetic process"/>
    <property type="evidence" value="ECO:0007669"/>
    <property type="project" value="TreeGrafter"/>
</dbReference>
<organism evidence="3 4">
    <name type="scientific">Flavobacterium piscinae</name>
    <dbReference type="NCBI Taxonomy" id="2506424"/>
    <lineage>
        <taxon>Bacteria</taxon>
        <taxon>Pseudomonadati</taxon>
        <taxon>Bacteroidota</taxon>
        <taxon>Flavobacteriia</taxon>
        <taxon>Flavobacteriales</taxon>
        <taxon>Flavobacteriaceae</taxon>
        <taxon>Flavobacterium</taxon>
    </lineage>
</organism>
<evidence type="ECO:0000313" key="4">
    <source>
        <dbReference type="Proteomes" id="UP000289734"/>
    </source>
</evidence>
<dbReference type="Proteomes" id="UP000289734">
    <property type="component" value="Unassembled WGS sequence"/>
</dbReference>
<name>A0A4Q1KQ39_9FLAO</name>
<dbReference type="PANTHER" id="PTHR23028:SF53">
    <property type="entry name" value="ACYL_TRANSF_3 DOMAIN-CONTAINING PROTEIN"/>
    <property type="match status" value="1"/>
</dbReference>
<dbReference type="PANTHER" id="PTHR23028">
    <property type="entry name" value="ACETYLTRANSFERASE"/>
    <property type="match status" value="1"/>
</dbReference>
<keyword evidence="3" id="KW-0808">Transferase</keyword>
<evidence type="ECO:0000256" key="1">
    <source>
        <dbReference type="SAM" id="Phobius"/>
    </source>
</evidence>
<keyword evidence="3" id="KW-0012">Acyltransferase</keyword>
<feature type="transmembrane region" description="Helical" evidence="1">
    <location>
        <begin position="174"/>
        <end position="194"/>
    </location>
</feature>
<feature type="transmembrane region" description="Helical" evidence="1">
    <location>
        <begin position="67"/>
        <end position="84"/>
    </location>
</feature>
<dbReference type="GO" id="GO:0016747">
    <property type="term" value="F:acyltransferase activity, transferring groups other than amino-acyl groups"/>
    <property type="evidence" value="ECO:0007669"/>
    <property type="project" value="InterPro"/>
</dbReference>
<feature type="transmembrane region" description="Helical" evidence="1">
    <location>
        <begin position="303"/>
        <end position="324"/>
    </location>
</feature>
<dbReference type="GO" id="GO:0016020">
    <property type="term" value="C:membrane"/>
    <property type="evidence" value="ECO:0007669"/>
    <property type="project" value="TreeGrafter"/>
</dbReference>
<dbReference type="InterPro" id="IPR050879">
    <property type="entry name" value="Acyltransferase_3"/>
</dbReference>